<dbReference type="InterPro" id="IPR002641">
    <property type="entry name" value="PNPLA_dom"/>
</dbReference>
<keyword evidence="6" id="KW-1185">Reference proteome</keyword>
<keyword evidence="1 2" id="KW-0443">Lipid metabolism</keyword>
<evidence type="ECO:0000256" key="1">
    <source>
        <dbReference type="ARBA" id="ARBA00023098"/>
    </source>
</evidence>
<dbReference type="InterPro" id="IPR019894">
    <property type="entry name" value="Patatin-related_protein"/>
</dbReference>
<evidence type="ECO:0000313" key="6">
    <source>
        <dbReference type="Proteomes" id="UP000199598"/>
    </source>
</evidence>
<gene>
    <name evidence="5" type="ORF">SAMN04488518_116106</name>
</gene>
<name>A0A1I4EVR6_9HYPH</name>
<dbReference type="Pfam" id="PF01734">
    <property type="entry name" value="Patatin"/>
    <property type="match status" value="1"/>
</dbReference>
<evidence type="ECO:0000313" key="5">
    <source>
        <dbReference type="EMBL" id="SFL09808.1"/>
    </source>
</evidence>
<dbReference type="Gene3D" id="3.40.1090.10">
    <property type="entry name" value="Cytosolic phospholipase A2 catalytic domain"/>
    <property type="match status" value="1"/>
</dbReference>
<keyword evidence="2" id="KW-0442">Lipid degradation</keyword>
<feature type="coiled-coil region" evidence="3">
    <location>
        <begin position="769"/>
        <end position="796"/>
    </location>
</feature>
<evidence type="ECO:0000259" key="4">
    <source>
        <dbReference type="PROSITE" id="PS51635"/>
    </source>
</evidence>
<dbReference type="RefSeq" id="WP_093523446.1">
    <property type="nucleotide sequence ID" value="NZ_FOSK01000016.1"/>
</dbReference>
<dbReference type="InterPro" id="IPR024282">
    <property type="entry name" value="DUF3376"/>
</dbReference>
<dbReference type="NCBIfam" id="TIGR03607">
    <property type="entry name" value="patatin-like protein"/>
    <property type="match status" value="1"/>
</dbReference>
<organism evidence="5 6">
    <name type="scientific">Pseudovibrio ascidiaceicola</name>
    <dbReference type="NCBI Taxonomy" id="285279"/>
    <lineage>
        <taxon>Bacteria</taxon>
        <taxon>Pseudomonadati</taxon>
        <taxon>Pseudomonadota</taxon>
        <taxon>Alphaproteobacteria</taxon>
        <taxon>Hyphomicrobiales</taxon>
        <taxon>Stappiaceae</taxon>
        <taxon>Pseudovibrio</taxon>
    </lineage>
</organism>
<dbReference type="Proteomes" id="UP000199598">
    <property type="component" value="Unassembled WGS sequence"/>
</dbReference>
<evidence type="ECO:0000256" key="2">
    <source>
        <dbReference type="PROSITE-ProRule" id="PRU01161"/>
    </source>
</evidence>
<feature type="short sequence motif" description="GXSXG" evidence="2">
    <location>
        <begin position="85"/>
        <end position="89"/>
    </location>
</feature>
<feature type="active site" description="Proton acceptor" evidence="2">
    <location>
        <position position="322"/>
    </location>
</feature>
<dbReference type="Pfam" id="PF11856">
    <property type="entry name" value="DUF3376"/>
    <property type="match status" value="1"/>
</dbReference>
<feature type="active site" description="Nucleophile" evidence="2">
    <location>
        <position position="87"/>
    </location>
</feature>
<keyword evidence="3" id="KW-0175">Coiled coil</keyword>
<comment type="caution">
    <text evidence="2">Lacks conserved residue(s) required for the propagation of feature annotation.</text>
</comment>
<keyword evidence="2" id="KW-0378">Hydrolase</keyword>
<reference evidence="5 6" key="1">
    <citation type="submission" date="2016-10" db="EMBL/GenBank/DDBJ databases">
        <authorList>
            <person name="Varghese N."/>
            <person name="Submissions S."/>
        </authorList>
    </citation>
    <scope>NUCLEOTIDE SEQUENCE [LARGE SCALE GENOMIC DNA]</scope>
    <source>
        <strain evidence="5 6">DSM 16392</strain>
    </source>
</reference>
<dbReference type="EMBL" id="FOSK01000016">
    <property type="protein sequence ID" value="SFL09808.1"/>
    <property type="molecule type" value="Genomic_DNA"/>
</dbReference>
<dbReference type="PROSITE" id="PS51635">
    <property type="entry name" value="PNPLA"/>
    <property type="match status" value="1"/>
</dbReference>
<protein>
    <submittedName>
        <fullName evidence="5">Patatin-related protein</fullName>
    </submittedName>
</protein>
<dbReference type="InterPro" id="IPR016035">
    <property type="entry name" value="Acyl_Trfase/lysoPLipase"/>
</dbReference>
<sequence length="798" mass="89982">MRQLELRLGLVLYGGVSLAIYMHGVTRELLNLQRASHALHQLRRDRERGVESDVALEGSAKSYFDLLESFGPQLDLRVVIDAISGASAGGVNAIMLARALAHDLPLKHHSDLWLSLADVDKLANETSGVSKHAKRVLAPILDKLLVFLGTDVPQNKETRTKLRDFISSRWFTPPFSGERYSGWLVDACRAMNEEDRGETLIPYGQRLELFVTLTDFHGVLRRIALHDPEFIEELDHRRIVKFNAIHRVSSGLHSQMSAECIPDLVFAARATSSFPGAFPPMSAEEMDGVLERQGLEWSGREAFLTNVLHANCDAEGERIFIDGSLVMNKPFEPLISSIAQRPAAREVVRRLLYLDPLPFSHRDVPSEPESPGFFKSIFASLAHIPRNEPIGDELQEIEQINMKVRRIQEVAEAALPMVRHEVRLLLEKHGSLPETEGDFSVVRQGAELAAMEQSGFANAGYLQLRLGHLAHRVVLLISELSGTQQEGCVEKGEEVALWSWESVEEVVVNALTFSKEEEGEAQRDQAKILRELKSLDVDYRIRQLRFLIEQINKFYHHEEIAGSVEFARHLDVFKRELYGQIANLRSRWSEEFYGTETIYLATLLKEASPQLETVRKVLGVLSLRMGLSDLDKLTDSIVFEGVGKLGDLKAAQGILEGYIGFPFFDTSMFPVQQALDAFELRKIEVGRISPKDAQLLCPGGVDLKGAQLQMFGAFFNRGWREHDYLWGRLNAAERLVRLLRDVYHQCHGSAQRIAPGDDMNLRAIFLDILDEEEAHLEDHEELVEACREKVDEVFSKGC</sequence>
<dbReference type="SUPFAM" id="SSF52151">
    <property type="entry name" value="FabD/lysophospholipase-like"/>
    <property type="match status" value="1"/>
</dbReference>
<accession>A0A1I4EVR6</accession>
<feature type="domain" description="PNPLA" evidence="4">
    <location>
        <begin position="10"/>
        <end position="335"/>
    </location>
</feature>
<evidence type="ECO:0000256" key="3">
    <source>
        <dbReference type="SAM" id="Coils"/>
    </source>
</evidence>
<proteinExistence type="predicted"/>
<comment type="caution">
    <text evidence="5">The sequence shown here is derived from an EMBL/GenBank/DDBJ whole genome shotgun (WGS) entry which is preliminary data.</text>
</comment>